<gene>
    <name evidence="3" type="ORF">QBZ16_004559</name>
</gene>
<feature type="transmembrane region" description="Helical" evidence="2">
    <location>
        <begin position="145"/>
        <end position="167"/>
    </location>
</feature>
<evidence type="ECO:0000313" key="3">
    <source>
        <dbReference type="EMBL" id="KAK2077713.1"/>
    </source>
</evidence>
<keyword evidence="2" id="KW-0812">Transmembrane</keyword>
<feature type="region of interest" description="Disordered" evidence="1">
    <location>
        <begin position="1"/>
        <end position="38"/>
    </location>
</feature>
<comment type="caution">
    <text evidence="3">The sequence shown here is derived from an EMBL/GenBank/DDBJ whole genome shotgun (WGS) entry which is preliminary data.</text>
</comment>
<sequence>MPVARILSFSPTRPPSRGPSYYGLGPGEAGEEGPLEEDEDLTTVELRALRASAEFQRFMRSRHLSAASLERNAARLRLYRQLKELDPDGFRRLVAANPRSFRDEVPGAWLLGLQLVVSQLTLCLLCLLTGLAWRAGWTWARTTTMGLAWLTLGLGPWSAGKPCASVLFRSLWLTDKRWAVPAPAWRIALAAAVDTLLTLGTLGIGLLPLTWMRCRAAAHQTPGELLTRICLIREVAEPSAERVE</sequence>
<keyword evidence="2" id="KW-1133">Transmembrane helix</keyword>
<evidence type="ECO:0000313" key="4">
    <source>
        <dbReference type="Proteomes" id="UP001255856"/>
    </source>
</evidence>
<proteinExistence type="predicted"/>
<feature type="transmembrane region" description="Helical" evidence="2">
    <location>
        <begin position="108"/>
        <end position="133"/>
    </location>
</feature>
<name>A0AAD9IHL1_PROWI</name>
<accession>A0AAD9IHL1</accession>
<dbReference type="EMBL" id="JASFZW010000006">
    <property type="protein sequence ID" value="KAK2077713.1"/>
    <property type="molecule type" value="Genomic_DNA"/>
</dbReference>
<organism evidence="3 4">
    <name type="scientific">Prototheca wickerhamii</name>
    <dbReference type="NCBI Taxonomy" id="3111"/>
    <lineage>
        <taxon>Eukaryota</taxon>
        <taxon>Viridiplantae</taxon>
        <taxon>Chlorophyta</taxon>
        <taxon>core chlorophytes</taxon>
        <taxon>Trebouxiophyceae</taxon>
        <taxon>Chlorellales</taxon>
        <taxon>Chlorellaceae</taxon>
        <taxon>Prototheca</taxon>
    </lineage>
</organism>
<evidence type="ECO:0000256" key="1">
    <source>
        <dbReference type="SAM" id="MobiDB-lite"/>
    </source>
</evidence>
<evidence type="ECO:0000256" key="2">
    <source>
        <dbReference type="SAM" id="Phobius"/>
    </source>
</evidence>
<dbReference type="AlphaFoldDB" id="A0AAD9IHL1"/>
<reference evidence="3" key="1">
    <citation type="submission" date="2021-01" db="EMBL/GenBank/DDBJ databases">
        <authorList>
            <person name="Eckstrom K.M.E."/>
        </authorList>
    </citation>
    <scope>NUCLEOTIDE SEQUENCE</scope>
    <source>
        <strain evidence="3">UVCC 0001</strain>
    </source>
</reference>
<protein>
    <submittedName>
        <fullName evidence="3">Uncharacterized protein</fullName>
    </submittedName>
</protein>
<keyword evidence="2" id="KW-0472">Membrane</keyword>
<keyword evidence="4" id="KW-1185">Reference proteome</keyword>
<dbReference type="Proteomes" id="UP001255856">
    <property type="component" value="Unassembled WGS sequence"/>
</dbReference>
<feature type="transmembrane region" description="Helical" evidence="2">
    <location>
        <begin position="187"/>
        <end position="209"/>
    </location>
</feature>
<feature type="compositionally biased region" description="Acidic residues" evidence="1">
    <location>
        <begin position="29"/>
        <end position="38"/>
    </location>
</feature>